<dbReference type="jPOST" id="A0A0D9QUS7"/>
<dbReference type="GeneTree" id="ENSGT00530000064570"/>
<feature type="compositionally biased region" description="Basic and acidic residues" evidence="1">
    <location>
        <begin position="142"/>
        <end position="153"/>
    </location>
</feature>
<keyword evidence="2" id="KW-0812">Transmembrane</keyword>
<dbReference type="Ensembl" id="ENSCSAT00000001777.1">
    <property type="protein sequence ID" value="ENSCSAP00000000116.1"/>
    <property type="gene ID" value="ENSCSAG00000003745.1"/>
</dbReference>
<dbReference type="Pfam" id="PF17696">
    <property type="entry name" value="ALN"/>
    <property type="match status" value="1"/>
</dbReference>
<dbReference type="EMBL" id="AQIB01017081">
    <property type="status" value="NOT_ANNOTATED_CDS"/>
    <property type="molecule type" value="Genomic_DNA"/>
</dbReference>
<evidence type="ECO:0000256" key="2">
    <source>
        <dbReference type="SAM" id="Phobius"/>
    </source>
</evidence>
<dbReference type="Bgee" id="ENSCSAG00000003745">
    <property type="expression patterns" value="Expressed in fibroblast and 7 other cell types or tissues"/>
</dbReference>
<accession>A0A0D9QUS7</accession>
<dbReference type="eggNOG" id="ENOG502T0GP">
    <property type="taxonomic scope" value="Eukaryota"/>
</dbReference>
<evidence type="ECO:0000256" key="1">
    <source>
        <dbReference type="SAM" id="MobiDB-lite"/>
    </source>
</evidence>
<keyword evidence="2" id="KW-0472">Membrane</keyword>
<reference evidence="3" key="3">
    <citation type="submission" date="2025-09" db="UniProtKB">
        <authorList>
            <consortium name="Ensembl"/>
        </authorList>
    </citation>
    <scope>IDENTIFICATION</scope>
</reference>
<dbReference type="PANTHER" id="PTHR37367:SF1">
    <property type="entry name" value="CHROMOSOME 4 OPEN READING FRAME 3"/>
    <property type="match status" value="1"/>
</dbReference>
<feature type="region of interest" description="Disordered" evidence="1">
    <location>
        <begin position="141"/>
        <end position="162"/>
    </location>
</feature>
<reference evidence="3" key="2">
    <citation type="submission" date="2025-08" db="UniProtKB">
        <authorList>
            <consortium name="Ensembl"/>
        </authorList>
    </citation>
    <scope>IDENTIFICATION</scope>
</reference>
<name>A0A0D9QUS7_CHLSB</name>
<dbReference type="Proteomes" id="UP000029965">
    <property type="component" value="Chromosome 7"/>
</dbReference>
<keyword evidence="2" id="KW-1133">Transmembrane helix</keyword>
<feature type="transmembrane region" description="Helical" evidence="2">
    <location>
        <begin position="177"/>
        <end position="198"/>
    </location>
</feature>
<reference evidence="3 4" key="1">
    <citation type="submission" date="2014-03" db="EMBL/GenBank/DDBJ databases">
        <authorList>
            <person name="Warren W."/>
            <person name="Wilson R.K."/>
        </authorList>
    </citation>
    <scope>NUCLEOTIDE SEQUENCE</scope>
</reference>
<sequence>MTNLTNSSINTRSLQNVEGNNRCQRKAKIYGNKYFIHCLHLEKITLSPRRKHDIEGGDKLNVTCKCELSRRQRKAGPGACALGRVGSECFPEPGGWRTAQAAGFHSVSGPANTKVQESKHFQFLGLLGSCRSEMEVDAPGVDGRDGLRERRGLSEGAGQNLDVRPRSGANGLPKHSYWLDLWLFILFDVVVFLFVYFLP</sequence>
<protein>
    <submittedName>
        <fullName evidence="3">Uncharacterized protein</fullName>
    </submittedName>
</protein>
<dbReference type="InterPro" id="IPR038780">
    <property type="entry name" value="ALN"/>
</dbReference>
<keyword evidence="4" id="KW-1185">Reference proteome</keyword>
<dbReference type="AlphaFoldDB" id="A0A0D9QUS7"/>
<evidence type="ECO:0000313" key="3">
    <source>
        <dbReference type="Ensembl" id="ENSCSAP00000000116.1"/>
    </source>
</evidence>
<dbReference type="PANTHER" id="PTHR37367">
    <property type="entry name" value="CHROMOSOME 4 OPEN READING FRAME 3"/>
    <property type="match status" value="1"/>
</dbReference>
<organism evidence="3 4">
    <name type="scientific">Chlorocebus sabaeus</name>
    <name type="common">Green monkey</name>
    <name type="synonym">Simia sabaea</name>
    <dbReference type="NCBI Taxonomy" id="60711"/>
    <lineage>
        <taxon>Eukaryota</taxon>
        <taxon>Metazoa</taxon>
        <taxon>Chordata</taxon>
        <taxon>Craniata</taxon>
        <taxon>Vertebrata</taxon>
        <taxon>Euteleostomi</taxon>
        <taxon>Mammalia</taxon>
        <taxon>Eutheria</taxon>
        <taxon>Euarchontoglires</taxon>
        <taxon>Primates</taxon>
        <taxon>Haplorrhini</taxon>
        <taxon>Catarrhini</taxon>
        <taxon>Cercopithecidae</taxon>
        <taxon>Cercopithecinae</taxon>
        <taxon>Chlorocebus</taxon>
    </lineage>
</organism>
<evidence type="ECO:0000313" key="4">
    <source>
        <dbReference type="Proteomes" id="UP000029965"/>
    </source>
</evidence>
<proteinExistence type="predicted"/>
<dbReference type="OMA" id="CKCELSR"/>